<keyword evidence="1" id="KW-0812">Transmembrane</keyword>
<reference evidence="2" key="2">
    <citation type="journal article" date="2021" name="Genome Biol. Evol.">
        <title>Developing a high-quality reference genome for a parasitic bivalve with doubly uniparental inheritance (Bivalvia: Unionida).</title>
        <authorList>
            <person name="Smith C.H."/>
        </authorList>
    </citation>
    <scope>NUCLEOTIDE SEQUENCE</scope>
    <source>
        <strain evidence="2">CHS0354</strain>
        <tissue evidence="2">Mantle</tissue>
    </source>
</reference>
<keyword evidence="1" id="KW-0472">Membrane</keyword>
<organism evidence="2 3">
    <name type="scientific">Potamilus streckersoni</name>
    <dbReference type="NCBI Taxonomy" id="2493646"/>
    <lineage>
        <taxon>Eukaryota</taxon>
        <taxon>Metazoa</taxon>
        <taxon>Spiralia</taxon>
        <taxon>Lophotrochozoa</taxon>
        <taxon>Mollusca</taxon>
        <taxon>Bivalvia</taxon>
        <taxon>Autobranchia</taxon>
        <taxon>Heteroconchia</taxon>
        <taxon>Palaeoheterodonta</taxon>
        <taxon>Unionida</taxon>
        <taxon>Unionoidea</taxon>
        <taxon>Unionidae</taxon>
        <taxon>Ambleminae</taxon>
        <taxon>Lampsilini</taxon>
        <taxon>Potamilus</taxon>
    </lineage>
</organism>
<name>A0AAE0SPF9_9BIVA</name>
<dbReference type="EMBL" id="JAEAOA010000900">
    <property type="protein sequence ID" value="KAK3595822.1"/>
    <property type="molecule type" value="Genomic_DNA"/>
</dbReference>
<evidence type="ECO:0000313" key="3">
    <source>
        <dbReference type="Proteomes" id="UP001195483"/>
    </source>
</evidence>
<keyword evidence="1" id="KW-1133">Transmembrane helix</keyword>
<accession>A0AAE0SPF9</accession>
<dbReference type="Proteomes" id="UP001195483">
    <property type="component" value="Unassembled WGS sequence"/>
</dbReference>
<reference evidence="2" key="3">
    <citation type="submission" date="2023-05" db="EMBL/GenBank/DDBJ databases">
        <authorList>
            <person name="Smith C.H."/>
        </authorList>
    </citation>
    <scope>NUCLEOTIDE SEQUENCE</scope>
    <source>
        <strain evidence="2">CHS0354</strain>
        <tissue evidence="2">Mantle</tissue>
    </source>
</reference>
<evidence type="ECO:0000256" key="1">
    <source>
        <dbReference type="SAM" id="Phobius"/>
    </source>
</evidence>
<gene>
    <name evidence="2" type="ORF">CHS0354_014641</name>
</gene>
<reference evidence="2" key="1">
    <citation type="journal article" date="2021" name="Genome Biol. Evol.">
        <title>A High-Quality Reference Genome for a Parasitic Bivalve with Doubly Uniparental Inheritance (Bivalvia: Unionida).</title>
        <authorList>
            <person name="Smith C.H."/>
        </authorList>
    </citation>
    <scope>NUCLEOTIDE SEQUENCE</scope>
    <source>
        <strain evidence="2">CHS0354</strain>
    </source>
</reference>
<proteinExistence type="predicted"/>
<comment type="caution">
    <text evidence="2">The sequence shown here is derived from an EMBL/GenBank/DDBJ whole genome shotgun (WGS) entry which is preliminary data.</text>
</comment>
<feature type="transmembrane region" description="Helical" evidence="1">
    <location>
        <begin position="230"/>
        <end position="250"/>
    </location>
</feature>
<sequence>MCLRVYKGVEASMTINVKVEVIVMAILLLNTSSPGCFAAAAHVNTTPMTSVNTLETTATMRNLTTLQETVQPNTTGITPDTSSPECVAAAASVNTTSMTSVNTSETPASTRNLTTLQATVQPNATGISPATASVNTTPMPTSVNTSITAATRNLTTLQMTAKPTTSATGVTTKAVTTKTLKPLYLVPCLCPNGTIKQTIEEIIEEITINPKETSKATHLLISAADSRPSAAGIGTVAVVVLVLPLVIIVLSDLHSLVMHISNVGKTTRKAERKASIKSRT</sequence>
<dbReference type="AlphaFoldDB" id="A0AAE0SPF9"/>
<protein>
    <submittedName>
        <fullName evidence="2">Uncharacterized protein</fullName>
    </submittedName>
</protein>
<keyword evidence="3" id="KW-1185">Reference proteome</keyword>
<evidence type="ECO:0000313" key="2">
    <source>
        <dbReference type="EMBL" id="KAK3595822.1"/>
    </source>
</evidence>